<gene>
    <name evidence="2" type="ORF">LCGC14_1986050</name>
</gene>
<dbReference type="AlphaFoldDB" id="A0A0F9F7F7"/>
<comment type="caution">
    <text evidence="2">The sequence shown here is derived from an EMBL/GenBank/DDBJ whole genome shotgun (WGS) entry which is preliminary data.</text>
</comment>
<accession>A0A0F9F7F7</accession>
<protein>
    <submittedName>
        <fullName evidence="2">Uncharacterized protein</fullName>
    </submittedName>
</protein>
<reference evidence="2" key="1">
    <citation type="journal article" date="2015" name="Nature">
        <title>Complex archaea that bridge the gap between prokaryotes and eukaryotes.</title>
        <authorList>
            <person name="Spang A."/>
            <person name="Saw J.H."/>
            <person name="Jorgensen S.L."/>
            <person name="Zaremba-Niedzwiedzka K."/>
            <person name="Martijn J."/>
            <person name="Lind A.E."/>
            <person name="van Eijk R."/>
            <person name="Schleper C."/>
            <person name="Guy L."/>
            <person name="Ettema T.J."/>
        </authorList>
    </citation>
    <scope>NUCLEOTIDE SEQUENCE</scope>
</reference>
<sequence length="58" mass="6353">MTNTVESLMDQLEIAEKKIARLHAPAGHVTAHLVDELPVDRQPGSGKHLKEKVGGHVY</sequence>
<proteinExistence type="predicted"/>
<organism evidence="2">
    <name type="scientific">marine sediment metagenome</name>
    <dbReference type="NCBI Taxonomy" id="412755"/>
    <lineage>
        <taxon>unclassified sequences</taxon>
        <taxon>metagenomes</taxon>
        <taxon>ecological metagenomes</taxon>
    </lineage>
</organism>
<name>A0A0F9F7F7_9ZZZZ</name>
<evidence type="ECO:0000256" key="1">
    <source>
        <dbReference type="SAM" id="MobiDB-lite"/>
    </source>
</evidence>
<evidence type="ECO:0000313" key="2">
    <source>
        <dbReference type="EMBL" id="KKL82304.1"/>
    </source>
</evidence>
<feature type="region of interest" description="Disordered" evidence="1">
    <location>
        <begin position="35"/>
        <end position="58"/>
    </location>
</feature>
<dbReference type="EMBL" id="LAZR01022310">
    <property type="protein sequence ID" value="KKL82304.1"/>
    <property type="molecule type" value="Genomic_DNA"/>
</dbReference>